<dbReference type="STRING" id="543379.A0A232F3K3"/>
<accession>A0A232F3K3</accession>
<organism evidence="1 2">
    <name type="scientific">Trichomalopsis sarcophagae</name>
    <dbReference type="NCBI Taxonomy" id="543379"/>
    <lineage>
        <taxon>Eukaryota</taxon>
        <taxon>Metazoa</taxon>
        <taxon>Ecdysozoa</taxon>
        <taxon>Arthropoda</taxon>
        <taxon>Hexapoda</taxon>
        <taxon>Insecta</taxon>
        <taxon>Pterygota</taxon>
        <taxon>Neoptera</taxon>
        <taxon>Endopterygota</taxon>
        <taxon>Hymenoptera</taxon>
        <taxon>Apocrita</taxon>
        <taxon>Proctotrupomorpha</taxon>
        <taxon>Chalcidoidea</taxon>
        <taxon>Pteromalidae</taxon>
        <taxon>Pteromalinae</taxon>
        <taxon>Trichomalopsis</taxon>
    </lineage>
</organism>
<dbReference type="AlphaFoldDB" id="A0A232F3K3"/>
<keyword evidence="2" id="KW-1185">Reference proteome</keyword>
<dbReference type="Proteomes" id="UP000215335">
    <property type="component" value="Unassembled WGS sequence"/>
</dbReference>
<evidence type="ECO:0008006" key="3">
    <source>
        <dbReference type="Google" id="ProtNLM"/>
    </source>
</evidence>
<dbReference type="PANTHER" id="PTHR46579:SF1">
    <property type="entry name" value="F5_8 TYPE C DOMAIN-CONTAINING PROTEIN"/>
    <property type="match status" value="1"/>
</dbReference>
<dbReference type="PANTHER" id="PTHR46579">
    <property type="entry name" value="F5/8 TYPE C DOMAIN-CONTAINING PROTEIN-RELATED"/>
    <property type="match status" value="1"/>
</dbReference>
<protein>
    <recommendedName>
        <fullName evidence="3">DUF4218 domain-containing protein</fullName>
    </recommendedName>
</protein>
<reference evidence="1 2" key="1">
    <citation type="journal article" date="2017" name="Curr. Biol.">
        <title>The Evolution of Venom by Co-option of Single-Copy Genes.</title>
        <authorList>
            <person name="Martinson E.O."/>
            <person name="Mrinalini"/>
            <person name="Kelkar Y.D."/>
            <person name="Chang C.H."/>
            <person name="Werren J.H."/>
        </authorList>
    </citation>
    <scope>NUCLEOTIDE SEQUENCE [LARGE SCALE GENOMIC DNA]</scope>
    <source>
        <strain evidence="1 2">Alberta</strain>
        <tissue evidence="1">Whole body</tissue>
    </source>
</reference>
<dbReference type="EMBL" id="NNAY01001092">
    <property type="protein sequence ID" value="OXU25162.1"/>
    <property type="molecule type" value="Genomic_DNA"/>
</dbReference>
<gene>
    <name evidence="1" type="ORF">TSAR_012818</name>
</gene>
<name>A0A232F3K3_9HYME</name>
<evidence type="ECO:0000313" key="2">
    <source>
        <dbReference type="Proteomes" id="UP000215335"/>
    </source>
</evidence>
<comment type="caution">
    <text evidence="1">The sequence shown here is derived from an EMBL/GenBank/DDBJ whole genome shotgun (WGS) entry which is preliminary data.</text>
</comment>
<sequence>MVLHHLNAQAPHQLARLSKPISERKDWKAKEWENFVLHYSAPIFRYLLDENLFQYWKLLVDSLHILLQDEITNDELDNADRMLHEFNVITQEKFTKVAMTFNVHQLLHLSSSVLHWGPLWCHSTYPFESAYHNLLQTIHCAKGVNLQIVRFINYEKCANYLKSNIYPHASPVVTKYLENIKKKKRHLLSANLNLLQTIHCAKGVNLQIVRFINYEKCANYLKSYIYPHASPVVIKYLENIKKKKSVRIYEKNGVTYLGYSAIMNPKILRDFDLSATATIYKRAVIKGCLYSSENKKNERSNNSFCQLKDNTFKNILYFIIDNENNKEVILCREVNTLNKISQSTFVVDNISNEIKVSDIKDIKTICVFIKIENNNYISTLPNLHHN</sequence>
<proteinExistence type="predicted"/>
<evidence type="ECO:0000313" key="1">
    <source>
        <dbReference type="EMBL" id="OXU25162.1"/>
    </source>
</evidence>